<dbReference type="Proteomes" id="UP000268829">
    <property type="component" value="Unassembled WGS sequence"/>
</dbReference>
<dbReference type="Pfam" id="PF12728">
    <property type="entry name" value="HTH_17"/>
    <property type="match status" value="1"/>
</dbReference>
<organism evidence="3 4">
    <name type="scientific">Brevibacillus gelatini</name>
    <dbReference type="NCBI Taxonomy" id="1655277"/>
    <lineage>
        <taxon>Bacteria</taxon>
        <taxon>Bacillati</taxon>
        <taxon>Bacillota</taxon>
        <taxon>Bacilli</taxon>
        <taxon>Bacillales</taxon>
        <taxon>Paenibacillaceae</taxon>
        <taxon>Brevibacillus</taxon>
    </lineage>
</organism>
<feature type="domain" description="PBP" evidence="1">
    <location>
        <begin position="103"/>
        <end position="294"/>
    </location>
</feature>
<name>A0A3M8B4X2_9BACL</name>
<dbReference type="Pfam" id="PF12727">
    <property type="entry name" value="PBP_like"/>
    <property type="match status" value="1"/>
</dbReference>
<sequence>MTHEKSYTTEEIAKILRISKLTVYDLIKKGELPAYRVGRQMRVDESDLEAYKARAKGGYRQAQGEASAHSMQGQALPTTGQTMPSALRHVIISGQDVSLDLLASHLEKRELPLRPLRSCSGSLNSLVAMYAGKADIVSTHLFDGETMEYNVPYVRRILTGHRFLVVNMLARWAGFYVQAGNPKQILSWADLAKPGVRIVNREKGSGARTLLEEQLRLANIAGLDVNGYEHEETSHLALAGVVARKEADVGVGIEKAARLVGVEFVPMVKERYDLVMLKTKENETLLTAVLDILRSAAFQKELEAVGGYDLSQTGTIIYETW</sequence>
<comment type="caution">
    <text evidence="3">The sequence shown here is derived from an EMBL/GenBank/DDBJ whole genome shotgun (WGS) entry which is preliminary data.</text>
</comment>
<proteinExistence type="predicted"/>
<reference evidence="3 4" key="1">
    <citation type="submission" date="2018-10" db="EMBL/GenBank/DDBJ databases">
        <title>Phylogenomics of Brevibacillus.</title>
        <authorList>
            <person name="Dunlap C."/>
        </authorList>
    </citation>
    <scope>NUCLEOTIDE SEQUENCE [LARGE SCALE GENOMIC DNA]</scope>
    <source>
        <strain evidence="3 4">DSM 100115</strain>
    </source>
</reference>
<feature type="domain" description="Helix-turn-helix" evidence="2">
    <location>
        <begin position="7"/>
        <end position="54"/>
    </location>
</feature>
<evidence type="ECO:0000259" key="1">
    <source>
        <dbReference type="Pfam" id="PF12727"/>
    </source>
</evidence>
<dbReference type="RefSeq" id="WP_122904071.1">
    <property type="nucleotide sequence ID" value="NZ_RHHS01000017.1"/>
</dbReference>
<dbReference type="PANTHER" id="PTHR38431">
    <property type="entry name" value="BLL2305 PROTEIN"/>
    <property type="match status" value="1"/>
</dbReference>
<dbReference type="EMBL" id="RHHS01000017">
    <property type="protein sequence ID" value="RNB58494.1"/>
    <property type="molecule type" value="Genomic_DNA"/>
</dbReference>
<gene>
    <name evidence="3" type="ORF">EDM57_07140</name>
</gene>
<dbReference type="GO" id="GO:0003677">
    <property type="term" value="F:DNA binding"/>
    <property type="evidence" value="ECO:0007669"/>
    <property type="project" value="InterPro"/>
</dbReference>
<dbReference type="OrthoDB" id="9805928at2"/>
<dbReference type="InterPro" id="IPR010093">
    <property type="entry name" value="SinI_DNA-bd"/>
</dbReference>
<dbReference type="InterPro" id="IPR024370">
    <property type="entry name" value="PBP_domain"/>
</dbReference>
<dbReference type="Gene3D" id="3.40.190.10">
    <property type="entry name" value="Periplasmic binding protein-like II"/>
    <property type="match status" value="1"/>
</dbReference>
<keyword evidence="4" id="KW-1185">Reference proteome</keyword>
<dbReference type="InterPro" id="IPR009061">
    <property type="entry name" value="DNA-bd_dom_put_sf"/>
</dbReference>
<dbReference type="PANTHER" id="PTHR38431:SF1">
    <property type="entry name" value="BLL2305 PROTEIN"/>
    <property type="match status" value="1"/>
</dbReference>
<dbReference type="NCBIfam" id="TIGR01764">
    <property type="entry name" value="excise"/>
    <property type="match status" value="1"/>
</dbReference>
<dbReference type="AlphaFoldDB" id="A0A3M8B4X2"/>
<evidence type="ECO:0000313" key="4">
    <source>
        <dbReference type="Proteomes" id="UP000268829"/>
    </source>
</evidence>
<dbReference type="SUPFAM" id="SSF46955">
    <property type="entry name" value="Putative DNA-binding domain"/>
    <property type="match status" value="1"/>
</dbReference>
<dbReference type="InterPro" id="IPR041657">
    <property type="entry name" value="HTH_17"/>
</dbReference>
<evidence type="ECO:0000259" key="2">
    <source>
        <dbReference type="Pfam" id="PF12728"/>
    </source>
</evidence>
<evidence type="ECO:0000313" key="3">
    <source>
        <dbReference type="EMBL" id="RNB58494.1"/>
    </source>
</evidence>
<accession>A0A3M8B4X2</accession>
<protein>
    <submittedName>
        <fullName evidence="3">Helix-turn-helix domain-containing protein</fullName>
    </submittedName>
</protein>
<dbReference type="SUPFAM" id="SSF53850">
    <property type="entry name" value="Periplasmic binding protein-like II"/>
    <property type="match status" value="1"/>
</dbReference>